<dbReference type="Proteomes" id="UP000677803">
    <property type="component" value="Unassembled WGS sequence"/>
</dbReference>
<comment type="caution">
    <text evidence="22">The sequence shown here is derived from an EMBL/GenBank/DDBJ whole genome shotgun (WGS) entry which is preliminary data.</text>
</comment>
<keyword evidence="9 19" id="KW-0863">Zinc-finger</keyword>
<keyword evidence="10" id="KW-0378">Hydrolase</keyword>
<dbReference type="InterPro" id="IPR006086">
    <property type="entry name" value="XPG-I_dom"/>
</dbReference>
<evidence type="ECO:0000256" key="13">
    <source>
        <dbReference type="ARBA" id="ARBA00022842"/>
    </source>
</evidence>
<dbReference type="CDD" id="cd09907">
    <property type="entry name" value="H3TH_FEN1-Euk"/>
    <property type="match status" value="1"/>
</dbReference>
<keyword evidence="3" id="KW-0235">DNA replication</keyword>
<comment type="cofactor">
    <cofactor evidence="1">
        <name>Mg(2+)</name>
        <dbReference type="ChEBI" id="CHEBI:18420"/>
    </cofactor>
</comment>
<comment type="function">
    <text evidence="17">Structure-specific nuclease with 5'-flap endonuclease and 5'-3' exonuclease activities involved in DNA replication and repair. During DNA replication, cleaves the 5'-overhanging flap structure that is generated by displacement synthesis when DNA polymerase encounters the 5'-end of a downstream Okazaki fragment. It enters the flap from the 5'-end and then tracks to cleave the flap base, leaving a nick for ligation. Also involved in the long patch base excision repair (LP-BER) pathway, by cleaving within the apurinic/apyrimidinic (AP) site-terminated flap. Acts as a genome stabilization factor that prevents flaps from equilibrating into structures that lead to duplications and deletions. Also possesses 5'-3' exonuclease activity on nicked or gapped double-stranded DNA, and exhibits RNase H activity. Also involved in replication and repair of rDNA and in repairing mitochondrial DNA.</text>
</comment>
<dbReference type="InterPro" id="IPR036279">
    <property type="entry name" value="5-3_exonuclease_C_sf"/>
</dbReference>
<dbReference type="EMBL" id="CAJRST010007779">
    <property type="protein sequence ID" value="CAG5896949.1"/>
    <property type="molecule type" value="Genomic_DNA"/>
</dbReference>
<dbReference type="FunFam" id="1.10.150.20:FF:000009">
    <property type="entry name" value="Flap endonuclease 1"/>
    <property type="match status" value="1"/>
</dbReference>
<dbReference type="GO" id="GO:0003677">
    <property type="term" value="F:DNA binding"/>
    <property type="evidence" value="ECO:0007669"/>
    <property type="project" value="InterPro"/>
</dbReference>
<comment type="similarity">
    <text evidence="18">Belongs to the XPG/RAD2 endonuclease family. FEN1 subfamily.</text>
</comment>
<evidence type="ECO:0000256" key="6">
    <source>
        <dbReference type="ARBA" id="ARBA00022737"/>
    </source>
</evidence>
<proteinExistence type="inferred from homology"/>
<dbReference type="GO" id="GO:0016020">
    <property type="term" value="C:membrane"/>
    <property type="evidence" value="ECO:0007669"/>
    <property type="project" value="TreeGrafter"/>
</dbReference>
<dbReference type="InterPro" id="IPR038508">
    <property type="entry name" value="ArfGAP_dom_sf"/>
</dbReference>
<evidence type="ECO:0000256" key="14">
    <source>
        <dbReference type="ARBA" id="ARBA00023128"/>
    </source>
</evidence>
<dbReference type="FunFam" id="1.10.220.150:FF:000005">
    <property type="entry name" value="Arf-GAP domain and FG repeat-containing protein 1"/>
    <property type="match status" value="1"/>
</dbReference>
<dbReference type="GO" id="GO:0031410">
    <property type="term" value="C:cytoplasmic vesicle"/>
    <property type="evidence" value="ECO:0007669"/>
    <property type="project" value="TreeGrafter"/>
</dbReference>
<dbReference type="SMART" id="SM00485">
    <property type="entry name" value="XPGN"/>
    <property type="match status" value="1"/>
</dbReference>
<dbReference type="Pfam" id="PF00752">
    <property type="entry name" value="XPG_N"/>
    <property type="match status" value="1"/>
</dbReference>
<gene>
    <name evidence="22" type="ORF">MMEN_LOCUS7994</name>
</gene>
<evidence type="ECO:0000313" key="23">
    <source>
        <dbReference type="Proteomes" id="UP000677803"/>
    </source>
</evidence>
<evidence type="ECO:0000256" key="4">
    <source>
        <dbReference type="ARBA" id="ARBA00022722"/>
    </source>
</evidence>
<keyword evidence="15" id="KW-0234">DNA repair</keyword>
<dbReference type="Gene3D" id="3.40.50.1010">
    <property type="entry name" value="5'-nuclease"/>
    <property type="match status" value="1"/>
</dbReference>
<dbReference type="OrthoDB" id="6036at2759"/>
<keyword evidence="4" id="KW-0540">Nuclease</keyword>
<dbReference type="PROSITE" id="PS50115">
    <property type="entry name" value="ARFGAP"/>
    <property type="match status" value="1"/>
</dbReference>
<dbReference type="InterPro" id="IPR001164">
    <property type="entry name" value="ArfGAP_dom"/>
</dbReference>
<dbReference type="SUPFAM" id="SSF57863">
    <property type="entry name" value="ArfGap/RecO-like zinc finger"/>
    <property type="match status" value="1"/>
</dbReference>
<evidence type="ECO:0000259" key="21">
    <source>
        <dbReference type="PROSITE" id="PS50115"/>
    </source>
</evidence>
<feature type="compositionally biased region" description="Polar residues" evidence="20">
    <location>
        <begin position="550"/>
        <end position="560"/>
    </location>
</feature>
<dbReference type="InterPro" id="IPR029060">
    <property type="entry name" value="PIN-like_dom_sf"/>
</dbReference>
<dbReference type="GO" id="GO:0004527">
    <property type="term" value="F:exonuclease activity"/>
    <property type="evidence" value="ECO:0007669"/>
    <property type="project" value="UniProtKB-KW"/>
</dbReference>
<dbReference type="SMART" id="SM00105">
    <property type="entry name" value="ArfGap"/>
    <property type="match status" value="1"/>
</dbReference>
<feature type="compositionally biased region" description="Low complexity" evidence="20">
    <location>
        <begin position="527"/>
        <end position="543"/>
    </location>
</feature>
<dbReference type="GO" id="GO:0005096">
    <property type="term" value="F:GTPase activator activity"/>
    <property type="evidence" value="ECO:0007669"/>
    <property type="project" value="InterPro"/>
</dbReference>
<evidence type="ECO:0000256" key="19">
    <source>
        <dbReference type="PROSITE-ProRule" id="PRU00288"/>
    </source>
</evidence>
<organism evidence="22 23">
    <name type="scientific">Menidia menidia</name>
    <name type="common">Atlantic silverside</name>
    <dbReference type="NCBI Taxonomy" id="238744"/>
    <lineage>
        <taxon>Eukaryota</taxon>
        <taxon>Metazoa</taxon>
        <taxon>Chordata</taxon>
        <taxon>Craniata</taxon>
        <taxon>Vertebrata</taxon>
        <taxon>Euteleostomi</taxon>
        <taxon>Actinopterygii</taxon>
        <taxon>Neopterygii</taxon>
        <taxon>Teleostei</taxon>
        <taxon>Neoteleostei</taxon>
        <taxon>Acanthomorphata</taxon>
        <taxon>Ovalentaria</taxon>
        <taxon>Atherinomorphae</taxon>
        <taxon>Atheriniformes</taxon>
        <taxon>Atherinopsidae</taxon>
        <taxon>Menidiinae</taxon>
        <taxon>Menidia</taxon>
    </lineage>
</organism>
<dbReference type="Pfam" id="PF00867">
    <property type="entry name" value="XPG_I"/>
    <property type="match status" value="1"/>
</dbReference>
<dbReference type="GO" id="GO:0006281">
    <property type="term" value="P:DNA repair"/>
    <property type="evidence" value="ECO:0007669"/>
    <property type="project" value="UniProtKB-KW"/>
</dbReference>
<keyword evidence="13" id="KW-0460">Magnesium</keyword>
<keyword evidence="7" id="KW-0255">Endonuclease</keyword>
<keyword evidence="16" id="KW-0539">Nucleus</keyword>
<keyword evidence="11" id="KW-0862">Zinc</keyword>
<evidence type="ECO:0000256" key="11">
    <source>
        <dbReference type="ARBA" id="ARBA00022833"/>
    </source>
</evidence>
<feature type="domain" description="Arf-GAP" evidence="21">
    <location>
        <begin position="400"/>
        <end position="524"/>
    </location>
</feature>
<evidence type="ECO:0000256" key="12">
    <source>
        <dbReference type="ARBA" id="ARBA00022839"/>
    </source>
</evidence>
<dbReference type="PRINTS" id="PR00853">
    <property type="entry name" value="XPGRADSUPER"/>
</dbReference>
<evidence type="ECO:0000256" key="15">
    <source>
        <dbReference type="ARBA" id="ARBA00023204"/>
    </source>
</evidence>
<dbReference type="SUPFAM" id="SSF47807">
    <property type="entry name" value="5' to 3' exonuclease, C-terminal subdomain"/>
    <property type="match status" value="1"/>
</dbReference>
<evidence type="ECO:0000256" key="16">
    <source>
        <dbReference type="ARBA" id="ARBA00023242"/>
    </source>
</evidence>
<dbReference type="InterPro" id="IPR006085">
    <property type="entry name" value="XPG_DNA_repair_N"/>
</dbReference>
<evidence type="ECO:0000256" key="3">
    <source>
        <dbReference type="ARBA" id="ARBA00022705"/>
    </source>
</evidence>
<keyword evidence="2" id="KW-0597">Phosphoprotein</keyword>
<dbReference type="AlphaFoldDB" id="A0A8S4AYV9"/>
<evidence type="ECO:0000256" key="1">
    <source>
        <dbReference type="ARBA" id="ARBA00001946"/>
    </source>
</evidence>
<dbReference type="GO" id="GO:0007289">
    <property type="term" value="P:spermatid nucleus differentiation"/>
    <property type="evidence" value="ECO:0007669"/>
    <property type="project" value="TreeGrafter"/>
</dbReference>
<protein>
    <submittedName>
        <fullName evidence="22">(Atlantic silverside) hypothetical protein</fullName>
    </submittedName>
</protein>
<keyword evidence="8" id="KW-0227">DNA damage</keyword>
<keyword evidence="5" id="KW-0479">Metal-binding</keyword>
<evidence type="ECO:0000256" key="9">
    <source>
        <dbReference type="ARBA" id="ARBA00022771"/>
    </source>
</evidence>
<dbReference type="PANTHER" id="PTHR46134">
    <property type="entry name" value="DRONGO, ISOFORM F"/>
    <property type="match status" value="1"/>
</dbReference>
<dbReference type="GO" id="GO:0004519">
    <property type="term" value="F:endonuclease activity"/>
    <property type="evidence" value="ECO:0007669"/>
    <property type="project" value="UniProtKB-KW"/>
</dbReference>
<keyword evidence="14" id="KW-0496">Mitochondrion</keyword>
<dbReference type="SMART" id="SM00484">
    <property type="entry name" value="XPGI"/>
    <property type="match status" value="1"/>
</dbReference>
<accession>A0A8S4AYV9</accession>
<dbReference type="InterPro" id="IPR037278">
    <property type="entry name" value="ARFGAP/RecO"/>
</dbReference>
<dbReference type="Pfam" id="PF01412">
    <property type="entry name" value="ArfGap"/>
    <property type="match status" value="1"/>
</dbReference>
<evidence type="ECO:0000256" key="10">
    <source>
        <dbReference type="ARBA" id="ARBA00022801"/>
    </source>
</evidence>
<evidence type="ECO:0000256" key="2">
    <source>
        <dbReference type="ARBA" id="ARBA00022553"/>
    </source>
</evidence>
<dbReference type="PANTHER" id="PTHR46134:SF5">
    <property type="entry name" value="ARFGAP WITH FG REPEATS 1B"/>
    <property type="match status" value="1"/>
</dbReference>
<dbReference type="Gene3D" id="1.10.150.20">
    <property type="entry name" value="5' to 3' exonuclease, C-terminal subdomain"/>
    <property type="match status" value="1"/>
</dbReference>
<dbReference type="InterPro" id="IPR008918">
    <property type="entry name" value="HhH2"/>
</dbReference>
<dbReference type="GO" id="GO:0045109">
    <property type="term" value="P:intermediate filament organization"/>
    <property type="evidence" value="ECO:0007669"/>
    <property type="project" value="TreeGrafter"/>
</dbReference>
<evidence type="ECO:0000256" key="8">
    <source>
        <dbReference type="ARBA" id="ARBA00022763"/>
    </source>
</evidence>
<name>A0A8S4AYV9_9TELE</name>
<keyword evidence="6" id="KW-0677">Repeat</keyword>
<keyword evidence="23" id="KW-1185">Reference proteome</keyword>
<evidence type="ECO:0000256" key="17">
    <source>
        <dbReference type="ARBA" id="ARBA00029382"/>
    </source>
</evidence>
<keyword evidence="12" id="KW-0269">Exonuclease</keyword>
<feature type="region of interest" description="Disordered" evidence="20">
    <location>
        <begin position="527"/>
        <end position="570"/>
    </location>
</feature>
<sequence>MGITKLAELIRFNAPGAISHKDIRDYTGKAIALDASVVVNQFRTATPTQSVLTGLFYRTLTFLEHDIKPVFVFDGKPPVEKTPVLQKRAEAAGWNHAKCTGTASSQTQDCLELLKHLGVPAIQAPGDAEALCAHLVKEGAVDAAASEDMDTLPFGADILIRQLNAKRESEVVEYSLPKLLEELQISHEELVDLCILLGCDYCDKIPGLGPKKALRLIQTYRTIEKVILHINRETHSVPHFWKYKEARRIFLDAPQIPIPKLLWTEPDEEAVVRFLCHIKSNKEGRVRNRIKTFRDKREKMRDERQKDKAAGRNWQTQMEDFFRVTRKRAHKKLFVSRPISPLDLSKVSLPGHRRQTRQVCTELTLPAPGTVTKLPPTPPPWCYYRLCSAMATSAKRKQEETHLKMLREMTSLPANRKCFDCDQRGPTYVNMTVGSFVCTTCSGILRGLNPPHRVKSISMTTFTQQEIEFLQKHSNEICKHIWLGLYDDRTSVVPDFREPQRVKEFLQEKYEKKRWYVPPDQARAVSSVQASVSGSSASSTGSTPEVQPLKTLQLNKTPLRQSPGLGRSQAHSAALEKKFDLLSDLGGDIFAAPPTQTASSANFANFAHFPSQSAPQGNSNTNFANFEAFGNTAIPSHLSTSPPSKSFSSGGGVPIPSMSSAVAAQRGSRTEDRYAALAELDNELSSSASSGSNVPGNIFGPVLGSSPAQNPPVLPSIQPGFGAVPSTNPFVAAAIAPDMATNPFQTNGRGPVAASFGTGSMSMPAGFGNASSYCLPTSFSGNFQQQFPGQAPIPYSQPGAYHPQSNGPAFPVYAQNKPTITPFGQPMAVPGMTNNPFMAGAPAGSFPSGGSSTNPFL</sequence>
<dbReference type="InterPro" id="IPR052248">
    <property type="entry name" value="Arf-GAP_FG-repeat_protein"/>
</dbReference>
<evidence type="ECO:0000256" key="5">
    <source>
        <dbReference type="ARBA" id="ARBA00022723"/>
    </source>
</evidence>
<dbReference type="InterPro" id="IPR006084">
    <property type="entry name" value="XPG/Rad2"/>
</dbReference>
<dbReference type="GO" id="GO:0008270">
    <property type="term" value="F:zinc ion binding"/>
    <property type="evidence" value="ECO:0007669"/>
    <property type="project" value="UniProtKB-KW"/>
</dbReference>
<evidence type="ECO:0000256" key="20">
    <source>
        <dbReference type="SAM" id="MobiDB-lite"/>
    </source>
</evidence>
<dbReference type="GO" id="GO:0001675">
    <property type="term" value="P:acrosome assembly"/>
    <property type="evidence" value="ECO:0007669"/>
    <property type="project" value="TreeGrafter"/>
</dbReference>
<evidence type="ECO:0000256" key="7">
    <source>
        <dbReference type="ARBA" id="ARBA00022759"/>
    </source>
</evidence>
<dbReference type="SMART" id="SM00279">
    <property type="entry name" value="HhH2"/>
    <property type="match status" value="1"/>
</dbReference>
<dbReference type="SUPFAM" id="SSF88723">
    <property type="entry name" value="PIN domain-like"/>
    <property type="match status" value="1"/>
</dbReference>
<dbReference type="GO" id="GO:0006260">
    <property type="term" value="P:DNA replication"/>
    <property type="evidence" value="ECO:0007669"/>
    <property type="project" value="UniProtKB-KW"/>
</dbReference>
<evidence type="ECO:0000313" key="22">
    <source>
        <dbReference type="EMBL" id="CAG5896949.1"/>
    </source>
</evidence>
<evidence type="ECO:0000256" key="18">
    <source>
        <dbReference type="ARBA" id="ARBA00034726"/>
    </source>
</evidence>
<reference evidence="22" key="1">
    <citation type="submission" date="2021-05" db="EMBL/GenBank/DDBJ databases">
        <authorList>
            <person name="Tigano A."/>
        </authorList>
    </citation>
    <scope>NUCLEOTIDE SEQUENCE</scope>
</reference>
<dbReference type="Gene3D" id="1.10.220.150">
    <property type="entry name" value="Arf GTPase activating protein"/>
    <property type="match status" value="1"/>
</dbReference>